<evidence type="ECO:0000313" key="1">
    <source>
        <dbReference type="EMBL" id="JAP06349.1"/>
    </source>
</evidence>
<organism evidence="1">
    <name type="scientific">Solanum chacoense</name>
    <name type="common">Chaco potato</name>
    <dbReference type="NCBI Taxonomy" id="4108"/>
    <lineage>
        <taxon>Eukaryota</taxon>
        <taxon>Viridiplantae</taxon>
        <taxon>Streptophyta</taxon>
        <taxon>Embryophyta</taxon>
        <taxon>Tracheophyta</taxon>
        <taxon>Spermatophyta</taxon>
        <taxon>Magnoliopsida</taxon>
        <taxon>eudicotyledons</taxon>
        <taxon>Gunneridae</taxon>
        <taxon>Pentapetalae</taxon>
        <taxon>asterids</taxon>
        <taxon>lamiids</taxon>
        <taxon>Solanales</taxon>
        <taxon>Solanaceae</taxon>
        <taxon>Solanoideae</taxon>
        <taxon>Solaneae</taxon>
        <taxon>Solanum</taxon>
    </lineage>
</organism>
<name>A0A0V0GEQ3_SOLCH</name>
<feature type="non-terminal residue" evidence="1">
    <location>
        <position position="1"/>
    </location>
</feature>
<proteinExistence type="predicted"/>
<sequence>CKLTWNHCSKEKKILLFYSCGLKYDSISDPSTFLYTDLNDFTFVCDIIGIGYMLQRLCSG</sequence>
<accession>A0A0V0GEQ3</accession>
<protein>
    <submittedName>
        <fullName evidence="1">Putative ovule protein</fullName>
    </submittedName>
</protein>
<dbReference type="EMBL" id="GEDG01041690">
    <property type="protein sequence ID" value="JAP06349.1"/>
    <property type="molecule type" value="Transcribed_RNA"/>
</dbReference>
<dbReference type="AlphaFoldDB" id="A0A0V0GEQ3"/>
<reference evidence="1" key="1">
    <citation type="submission" date="2015-12" db="EMBL/GenBank/DDBJ databases">
        <title>Gene expression during late stages of embryo sac development: a critical building block for successful pollen-pistil interactions.</title>
        <authorList>
            <person name="Liu Y."/>
            <person name="Joly V."/>
            <person name="Sabar M."/>
            <person name="Matton D.P."/>
        </authorList>
    </citation>
    <scope>NUCLEOTIDE SEQUENCE</scope>
</reference>